<protein>
    <submittedName>
        <fullName evidence="1">Uncharacterized protein</fullName>
    </submittedName>
</protein>
<accession>A0A5C4R1V8</accession>
<proteinExistence type="predicted"/>
<dbReference type="EMBL" id="VDDC01000051">
    <property type="protein sequence ID" value="TNH37758.1"/>
    <property type="molecule type" value="Genomic_DNA"/>
</dbReference>
<evidence type="ECO:0000313" key="2">
    <source>
        <dbReference type="Proteomes" id="UP000304880"/>
    </source>
</evidence>
<sequence length="65" mass="7069">MTTEVPELRIIDAVLGDRVKARQAGIREAMNPAGVNDARLGPECARRPAYLLSGLVRCACCRQDT</sequence>
<dbReference type="Proteomes" id="UP000304880">
    <property type="component" value="Unassembled WGS sequence"/>
</dbReference>
<evidence type="ECO:0000313" key="1">
    <source>
        <dbReference type="EMBL" id="TNH37758.1"/>
    </source>
</evidence>
<dbReference type="AlphaFoldDB" id="A0A5C4R1V8"/>
<keyword evidence="2" id="KW-1185">Reference proteome</keyword>
<dbReference type="RefSeq" id="WP_176695201.1">
    <property type="nucleotide sequence ID" value="NZ_VDDC01000051.1"/>
</dbReference>
<reference evidence="1 2" key="1">
    <citation type="submission" date="2019-06" db="EMBL/GenBank/DDBJ databases">
        <authorList>
            <person name="Li J."/>
        </authorList>
    </citation>
    <scope>NUCLEOTIDE SEQUENCE [LARGE SCALE GENOMIC DNA]</scope>
    <source>
        <strain evidence="1 2">CGMCC 1.8012</strain>
    </source>
</reference>
<name>A0A5C4R1V8_9RHOB</name>
<comment type="caution">
    <text evidence="1">The sequence shown here is derived from an EMBL/GenBank/DDBJ whole genome shotgun (WGS) entry which is preliminary data.</text>
</comment>
<organism evidence="1 2">
    <name type="scientific">Paracoccus haeundaensis</name>
    <dbReference type="NCBI Taxonomy" id="225362"/>
    <lineage>
        <taxon>Bacteria</taxon>
        <taxon>Pseudomonadati</taxon>
        <taxon>Pseudomonadota</taxon>
        <taxon>Alphaproteobacteria</taxon>
        <taxon>Rhodobacterales</taxon>
        <taxon>Paracoccaceae</taxon>
        <taxon>Paracoccus</taxon>
    </lineage>
</organism>
<gene>
    <name evidence="1" type="ORF">FHD67_18600</name>
</gene>